<dbReference type="Gene3D" id="1.50.40.10">
    <property type="entry name" value="Mitochondrial carrier domain"/>
    <property type="match status" value="2"/>
</dbReference>
<protein>
    <recommendedName>
        <fullName evidence="10">Mitochondrial carrier protein</fullName>
    </recommendedName>
</protein>
<dbReference type="InterPro" id="IPR018108">
    <property type="entry name" value="MCP_transmembrane"/>
</dbReference>
<dbReference type="PROSITE" id="PS50920">
    <property type="entry name" value="SOLCAR"/>
    <property type="match status" value="3"/>
</dbReference>
<gene>
    <name evidence="8" type="ORF">RDI58_014755</name>
</gene>
<proteinExistence type="inferred from homology"/>
<organism evidence="8 9">
    <name type="scientific">Solanum bulbocastanum</name>
    <name type="common">Wild potato</name>
    <dbReference type="NCBI Taxonomy" id="147425"/>
    <lineage>
        <taxon>Eukaryota</taxon>
        <taxon>Viridiplantae</taxon>
        <taxon>Streptophyta</taxon>
        <taxon>Embryophyta</taxon>
        <taxon>Tracheophyta</taxon>
        <taxon>Spermatophyta</taxon>
        <taxon>Magnoliopsida</taxon>
        <taxon>eudicotyledons</taxon>
        <taxon>Gunneridae</taxon>
        <taxon>Pentapetalae</taxon>
        <taxon>asterids</taxon>
        <taxon>lamiids</taxon>
        <taxon>Solanales</taxon>
        <taxon>Solanaceae</taxon>
        <taxon>Solanoideae</taxon>
        <taxon>Solaneae</taxon>
        <taxon>Solanum</taxon>
    </lineage>
</organism>
<dbReference type="PRINTS" id="PR00926">
    <property type="entry name" value="MITOCARRIER"/>
</dbReference>
<comment type="subcellular location">
    <subcellularLocation>
        <location evidence="1">Membrane</location>
        <topology evidence="1">Multi-pass membrane protein</topology>
    </subcellularLocation>
</comment>
<dbReference type="PANTHER" id="PTHR24089">
    <property type="entry name" value="SOLUTE CARRIER FAMILY 25"/>
    <property type="match status" value="1"/>
</dbReference>
<keyword evidence="3 6" id="KW-0812">Transmembrane</keyword>
<comment type="caution">
    <text evidence="8">The sequence shown here is derived from an EMBL/GenBank/DDBJ whole genome shotgun (WGS) entry which is preliminary data.</text>
</comment>
<dbReference type="GO" id="GO:0016020">
    <property type="term" value="C:membrane"/>
    <property type="evidence" value="ECO:0007669"/>
    <property type="project" value="UniProtKB-SubCell"/>
</dbReference>
<sequence length="417" mass="44974">MQTEARVGVVMDGGGSAAGGAVVVDGGPSRKLITQHRHQSQIGTVPQLLAGGVAGAISKTCTAPLARLTILFQLQGMHANAASLKKASIWQEASRIVREEGFRAFWRGNLVTIAHRLPYSSISIYAFERYKNVLQLILGVESQGENIIADLCIRLVGGGLAGITAASVTYPLDLVRTRLAAQTNVIYYRGIWHALQTISREEGIAGLYKGMGATLLGVSPNLAISFSVYDTVRSYWQSHRPDDSTVLVSLTCGSLSGVASSTVGSTMVDICTGAICICSYRSVRGFLIEKSRQELSSHASKTCATVASTSFRVASLCSTEAPYLHVMVVLLLNSLTLTGTLTFPLDLVRRRIQLEGAGGRARVYTTGLFGTFSHIIRTEGIRGLYRGILPEYYKVVPSIGIVFMTYEKMRQLLSDID</sequence>
<keyword evidence="5 6" id="KW-0472">Membrane</keyword>
<dbReference type="SUPFAM" id="SSF103506">
    <property type="entry name" value="Mitochondrial carrier"/>
    <property type="match status" value="2"/>
</dbReference>
<keyword evidence="4" id="KW-0677">Repeat</keyword>
<dbReference type="AlphaFoldDB" id="A0AAN8TE89"/>
<keyword evidence="2 7" id="KW-0813">Transport</keyword>
<evidence type="ECO:0000256" key="3">
    <source>
        <dbReference type="ARBA" id="ARBA00022692"/>
    </source>
</evidence>
<evidence type="ECO:0000313" key="8">
    <source>
        <dbReference type="EMBL" id="KAK6786230.1"/>
    </source>
</evidence>
<feature type="repeat" description="Solcar" evidence="6">
    <location>
        <begin position="149"/>
        <end position="235"/>
    </location>
</feature>
<dbReference type="EMBL" id="JBANQN010000006">
    <property type="protein sequence ID" value="KAK6786230.1"/>
    <property type="molecule type" value="Genomic_DNA"/>
</dbReference>
<evidence type="ECO:0008006" key="10">
    <source>
        <dbReference type="Google" id="ProtNLM"/>
    </source>
</evidence>
<evidence type="ECO:0000256" key="5">
    <source>
        <dbReference type="ARBA" id="ARBA00023136"/>
    </source>
</evidence>
<dbReference type="Proteomes" id="UP001371456">
    <property type="component" value="Unassembled WGS sequence"/>
</dbReference>
<dbReference type="InterPro" id="IPR023395">
    <property type="entry name" value="MCP_dom_sf"/>
</dbReference>
<evidence type="ECO:0000256" key="4">
    <source>
        <dbReference type="ARBA" id="ARBA00022737"/>
    </source>
</evidence>
<keyword evidence="9" id="KW-1185">Reference proteome</keyword>
<reference evidence="8 9" key="1">
    <citation type="submission" date="2024-02" db="EMBL/GenBank/DDBJ databases">
        <title>de novo genome assembly of Solanum bulbocastanum strain 11H21.</title>
        <authorList>
            <person name="Hosaka A.J."/>
        </authorList>
    </citation>
    <scope>NUCLEOTIDE SEQUENCE [LARGE SCALE GENOMIC DNA]</scope>
    <source>
        <tissue evidence="8">Young leaves</tissue>
    </source>
</reference>
<evidence type="ECO:0000256" key="2">
    <source>
        <dbReference type="ARBA" id="ARBA00022448"/>
    </source>
</evidence>
<evidence type="ECO:0000256" key="6">
    <source>
        <dbReference type="PROSITE-ProRule" id="PRU00282"/>
    </source>
</evidence>
<dbReference type="Pfam" id="PF00153">
    <property type="entry name" value="Mito_carr"/>
    <property type="match status" value="3"/>
</dbReference>
<evidence type="ECO:0000313" key="9">
    <source>
        <dbReference type="Proteomes" id="UP001371456"/>
    </source>
</evidence>
<feature type="repeat" description="Solcar" evidence="6">
    <location>
        <begin position="322"/>
        <end position="412"/>
    </location>
</feature>
<accession>A0AAN8TE89</accession>
<evidence type="ECO:0000256" key="1">
    <source>
        <dbReference type="ARBA" id="ARBA00004141"/>
    </source>
</evidence>
<feature type="repeat" description="Solcar" evidence="6">
    <location>
        <begin position="42"/>
        <end position="133"/>
    </location>
</feature>
<dbReference type="GO" id="GO:0055085">
    <property type="term" value="P:transmembrane transport"/>
    <property type="evidence" value="ECO:0007669"/>
    <property type="project" value="InterPro"/>
</dbReference>
<dbReference type="InterPro" id="IPR002067">
    <property type="entry name" value="MCP"/>
</dbReference>
<name>A0AAN8TE89_SOLBU</name>
<evidence type="ECO:0000256" key="7">
    <source>
        <dbReference type="RuleBase" id="RU000488"/>
    </source>
</evidence>
<comment type="similarity">
    <text evidence="7">Belongs to the mitochondrial carrier (TC 2.A.29) family.</text>
</comment>